<comment type="similarity">
    <text evidence="2">Belongs to the autoinducer-2 exporter (AI-2E) (TC 2.A.86) family.</text>
</comment>
<organism evidence="7">
    <name type="scientific">hydrothermal vent metagenome</name>
    <dbReference type="NCBI Taxonomy" id="652676"/>
    <lineage>
        <taxon>unclassified sequences</taxon>
        <taxon>metagenomes</taxon>
        <taxon>ecological metagenomes</taxon>
    </lineage>
</organism>
<proteinExistence type="inferred from homology"/>
<feature type="transmembrane region" description="Helical" evidence="6">
    <location>
        <begin position="104"/>
        <end position="124"/>
    </location>
</feature>
<dbReference type="GO" id="GO:0016020">
    <property type="term" value="C:membrane"/>
    <property type="evidence" value="ECO:0007669"/>
    <property type="project" value="UniProtKB-SubCell"/>
</dbReference>
<evidence type="ECO:0000256" key="5">
    <source>
        <dbReference type="ARBA" id="ARBA00023136"/>
    </source>
</evidence>
<evidence type="ECO:0000313" key="7">
    <source>
        <dbReference type="EMBL" id="SFV90203.1"/>
    </source>
</evidence>
<evidence type="ECO:0000256" key="3">
    <source>
        <dbReference type="ARBA" id="ARBA00022692"/>
    </source>
</evidence>
<reference evidence="7" key="1">
    <citation type="submission" date="2016-10" db="EMBL/GenBank/DDBJ databases">
        <authorList>
            <person name="de Groot N.N."/>
        </authorList>
    </citation>
    <scope>NUCLEOTIDE SEQUENCE</scope>
</reference>
<dbReference type="EMBL" id="FPIB01000011">
    <property type="protein sequence ID" value="SFV90203.1"/>
    <property type="molecule type" value="Genomic_DNA"/>
</dbReference>
<keyword evidence="4 6" id="KW-1133">Transmembrane helix</keyword>
<evidence type="ECO:0000256" key="2">
    <source>
        <dbReference type="ARBA" id="ARBA00009773"/>
    </source>
</evidence>
<sequence length="151" mass="16449">MQENTQKSVGYGILVMAAVVIVLAGVKTASVIVVPFLLALFLAIILSPLFLWLKSKKVPQGIALLLIVLLLFLSVGTLIMFIGSSVQDFTHNVPTHEAKLRTNLVVFLSLIFWGWLLGPVGMLLSVPLTIMVKIVLDANEVTRWIATLLGN</sequence>
<feature type="transmembrane region" description="Helical" evidence="6">
    <location>
        <begin position="62"/>
        <end position="84"/>
    </location>
</feature>
<feature type="transmembrane region" description="Helical" evidence="6">
    <location>
        <begin position="32"/>
        <end position="53"/>
    </location>
</feature>
<evidence type="ECO:0000256" key="4">
    <source>
        <dbReference type="ARBA" id="ARBA00022989"/>
    </source>
</evidence>
<comment type="subcellular location">
    <subcellularLocation>
        <location evidence="1">Membrane</location>
        <topology evidence="1">Multi-pass membrane protein</topology>
    </subcellularLocation>
</comment>
<name>A0A1W1E8C7_9ZZZZ</name>
<evidence type="ECO:0000256" key="1">
    <source>
        <dbReference type="ARBA" id="ARBA00004141"/>
    </source>
</evidence>
<feature type="transmembrane region" description="Helical" evidence="6">
    <location>
        <begin position="9"/>
        <end position="26"/>
    </location>
</feature>
<evidence type="ECO:0000256" key="6">
    <source>
        <dbReference type="SAM" id="Phobius"/>
    </source>
</evidence>
<keyword evidence="3 6" id="KW-0812">Transmembrane</keyword>
<protein>
    <submittedName>
        <fullName evidence="7">Putative transport protein</fullName>
    </submittedName>
</protein>
<dbReference type="AlphaFoldDB" id="A0A1W1E8C7"/>
<dbReference type="Pfam" id="PF01594">
    <property type="entry name" value="AI-2E_transport"/>
    <property type="match status" value="1"/>
</dbReference>
<gene>
    <name evidence="7" type="ORF">MNB_SV-4-286</name>
</gene>
<dbReference type="InterPro" id="IPR002549">
    <property type="entry name" value="AI-2E-like"/>
</dbReference>
<keyword evidence="5 6" id="KW-0472">Membrane</keyword>
<accession>A0A1W1E8C7</accession>